<name>A0A3Q7GJ40_SOLLC</name>
<dbReference type="EnsemblPlants" id="Solyc05g016370.2.1">
    <property type="protein sequence ID" value="Solyc05g016370.2.1"/>
    <property type="gene ID" value="Solyc05g016370.2"/>
</dbReference>
<evidence type="ECO:0000313" key="1">
    <source>
        <dbReference type="EnsemblPlants" id="Solyc05g016370.2.1"/>
    </source>
</evidence>
<protein>
    <submittedName>
        <fullName evidence="1">Uncharacterized protein</fullName>
    </submittedName>
</protein>
<reference evidence="1" key="2">
    <citation type="submission" date="2019-01" db="UniProtKB">
        <authorList>
            <consortium name="EnsemblPlants"/>
        </authorList>
    </citation>
    <scope>IDENTIFICATION</scope>
    <source>
        <strain evidence="1">cv. Heinz 1706</strain>
    </source>
</reference>
<organism evidence="1">
    <name type="scientific">Solanum lycopersicum</name>
    <name type="common">Tomato</name>
    <name type="synonym">Lycopersicon esculentum</name>
    <dbReference type="NCBI Taxonomy" id="4081"/>
    <lineage>
        <taxon>Eukaryota</taxon>
        <taxon>Viridiplantae</taxon>
        <taxon>Streptophyta</taxon>
        <taxon>Embryophyta</taxon>
        <taxon>Tracheophyta</taxon>
        <taxon>Spermatophyta</taxon>
        <taxon>Magnoliopsida</taxon>
        <taxon>eudicotyledons</taxon>
        <taxon>Gunneridae</taxon>
        <taxon>Pentapetalae</taxon>
        <taxon>asterids</taxon>
        <taxon>lamiids</taxon>
        <taxon>Solanales</taxon>
        <taxon>Solanaceae</taxon>
        <taxon>Solanoideae</taxon>
        <taxon>Solaneae</taxon>
        <taxon>Solanum</taxon>
        <taxon>Solanum subgen. Lycopersicon</taxon>
    </lineage>
</organism>
<dbReference type="AlphaFoldDB" id="A0A3Q7GJ40"/>
<dbReference type="PaxDb" id="4081-Solyc05g016370.1.1"/>
<dbReference type="Gramene" id="Solyc05g016370.2.1">
    <property type="protein sequence ID" value="Solyc05g016370.2.1"/>
    <property type="gene ID" value="Solyc05g016370.2"/>
</dbReference>
<reference evidence="1" key="1">
    <citation type="journal article" date="2012" name="Nature">
        <title>The tomato genome sequence provides insights into fleshy fruit evolution.</title>
        <authorList>
            <consortium name="Tomato Genome Consortium"/>
        </authorList>
    </citation>
    <scope>NUCLEOTIDE SEQUENCE [LARGE SCALE GENOMIC DNA]</scope>
    <source>
        <strain evidence="1">cv. Heinz 1706</strain>
    </source>
</reference>
<dbReference type="Proteomes" id="UP000004994">
    <property type="component" value="Chromosome 5"/>
</dbReference>
<evidence type="ECO:0000313" key="2">
    <source>
        <dbReference type="Proteomes" id="UP000004994"/>
    </source>
</evidence>
<accession>A0A3Q7GJ40</accession>
<proteinExistence type="predicted"/>
<dbReference type="InParanoid" id="A0A3Q7GJ40"/>
<sequence length="20" mass="2253">MKTQVSIWVLVNGTKGHLLK</sequence>
<keyword evidence="2" id="KW-1185">Reference proteome</keyword>